<organism evidence="1 2">
    <name type="scientific">Spiroplasma mirum ATCC 29335</name>
    <dbReference type="NCBI Taxonomy" id="838561"/>
    <lineage>
        <taxon>Bacteria</taxon>
        <taxon>Bacillati</taxon>
        <taxon>Mycoplasmatota</taxon>
        <taxon>Mollicutes</taxon>
        <taxon>Entomoplasmatales</taxon>
        <taxon>Spiroplasmataceae</taxon>
        <taxon>Spiroplasma</taxon>
    </lineage>
</organism>
<keyword evidence="2" id="KW-1185">Reference proteome</keyword>
<proteinExistence type="predicted"/>
<sequence length="33" mass="3680">MKHLLVLCGVIGLTTPLGNLITNNEQNVFMLWP</sequence>
<name>W6ALW0_9MOLU</name>
<accession>W6ALW0</accession>
<reference evidence="1 2" key="1">
    <citation type="submission" date="2013-09" db="EMBL/GenBank/DDBJ databases">
        <title>Complete genome sequence of Spiroplasma mirum suckling mouse cataract agent.</title>
        <authorList>
            <person name="Landry C.A."/>
            <person name="Bastian F.O."/>
            <person name="Thune R.L."/>
        </authorList>
    </citation>
    <scope>NUCLEOTIDE SEQUENCE [LARGE SCALE GENOMIC DNA]</scope>
    <source>
        <strain evidence="1 2">SMCA</strain>
    </source>
</reference>
<evidence type="ECO:0000313" key="2">
    <source>
        <dbReference type="Proteomes" id="UP000019260"/>
    </source>
</evidence>
<evidence type="ECO:0000313" key="1">
    <source>
        <dbReference type="EMBL" id="AHI58283.1"/>
    </source>
</evidence>
<dbReference type="HOGENOM" id="CLU_3383863_0_0_14"/>
<protein>
    <submittedName>
        <fullName evidence="1">Uncharacterized protein</fullName>
    </submittedName>
</protein>
<dbReference type="STRING" id="838561.P344_04805"/>
<dbReference type="Proteomes" id="UP000019260">
    <property type="component" value="Chromosome"/>
</dbReference>
<gene>
    <name evidence="1" type="ORF">P344_04805</name>
</gene>
<dbReference type="EMBL" id="CP006720">
    <property type="protein sequence ID" value="AHI58283.1"/>
    <property type="molecule type" value="Genomic_DNA"/>
</dbReference>
<dbReference type="KEGG" id="smia:P344_04805"/>
<dbReference type="AlphaFoldDB" id="W6ALW0"/>